<dbReference type="InterPro" id="IPR000674">
    <property type="entry name" value="Ald_Oxase/Xan_DH_a/b"/>
</dbReference>
<evidence type="ECO:0000256" key="2">
    <source>
        <dbReference type="ARBA" id="ARBA00023002"/>
    </source>
</evidence>
<dbReference type="Pfam" id="PF02738">
    <property type="entry name" value="MoCoBD_1"/>
    <property type="match status" value="1"/>
</dbReference>
<keyword evidence="5" id="KW-1185">Reference proteome</keyword>
<dbReference type="Gene3D" id="3.90.1170.50">
    <property type="entry name" value="Aldehyde oxidase/xanthine dehydrogenase, a/b hammerhead"/>
    <property type="match status" value="1"/>
</dbReference>
<dbReference type="SMART" id="SM01008">
    <property type="entry name" value="Ald_Xan_dh_C"/>
    <property type="match status" value="1"/>
</dbReference>
<dbReference type="InterPro" id="IPR037165">
    <property type="entry name" value="AldOxase/xan_DH_Mopterin-bd_sf"/>
</dbReference>
<dbReference type="EMBL" id="BAABDD010000004">
    <property type="protein sequence ID" value="GAA3734137.1"/>
    <property type="molecule type" value="Genomic_DNA"/>
</dbReference>
<comment type="caution">
    <text evidence="4">The sequence shown here is derived from an EMBL/GenBank/DDBJ whole genome shotgun (WGS) entry which is preliminary data.</text>
</comment>
<dbReference type="PANTHER" id="PTHR11908:SF132">
    <property type="entry name" value="ALDEHYDE OXIDASE 1-RELATED"/>
    <property type="match status" value="1"/>
</dbReference>
<proteinExistence type="predicted"/>
<dbReference type="RefSeq" id="WP_344968375.1">
    <property type="nucleotide sequence ID" value="NZ_BAABDD010000004.1"/>
</dbReference>
<sequence length="764" mass="80159">MGILGTSVRRSEDLELLTAGGRYADDVAPPGAAHVAIVRSTTAHGRLTGIDTAAARAVPGVLEVCTAADTDLPVLPADPPVLNQEMSQPVLAGEVVRYVGEPIAAVIAETREAAVDAAAAVHVDIEPLPALVDPEAALADETLLHPSAETNVALKLTFARPLRGEVMAGCEVTVALRSRSQRVVAAPMEVRAASARWDGGRLTYYAGTQAAHVWREQMANCLGLEESEVHVVTPDVGGAFGSKAYPAREDVLLACLARRVDRPLRWLETRSENMVALGHGRGQLHDIELGGTRDGRIQAYRLSVVQDAGAYPRIGAVLPFFTRTMLTGPYRIERARFTSSSVVTTTTPTLAYRGAGQPEAVGALERAVDRYAAEIGMDPAEVRRINLIPADAQPYRTLTRSTYDGGDYTAALDLALRTAGYDQLRAEQRERRSSGTPLQTGIGLSTFVEATGVDARSEFAAIEIDTDGGALVLTGTSPHGQGHKTTWAMLVADRLGIPVERVEVVHGDTDRIPSGGGTGGSRSLQTGGIAVHQAAGLLADRATALAAEHLGGAVEDVVLDTEAGHFHLEGASEQALSWADLAAAVEPGQLRVEHTFEPSGPTYPYGTHLAVVDVDVETGAVRLRRLVAVDDAGRVVNPLLVEGQIHGGLAQGAAQALFEEAGYDAAGAPLNASFADYLIPSAADLPDFESSTIETPSTVNELGVRGVGESGTVGSIAAVHNAVVDAVSHLGVEHIDMPATAERVWAAIEEARVARETGRSGDVG</sequence>
<evidence type="ECO:0000313" key="4">
    <source>
        <dbReference type="EMBL" id="GAA3734137.1"/>
    </source>
</evidence>
<dbReference type="Pfam" id="PF20256">
    <property type="entry name" value="MoCoBD_2"/>
    <property type="match status" value="1"/>
</dbReference>
<dbReference type="SUPFAM" id="SSF54665">
    <property type="entry name" value="CO dehydrogenase molybdoprotein N-domain-like"/>
    <property type="match status" value="1"/>
</dbReference>
<dbReference type="SUPFAM" id="SSF56003">
    <property type="entry name" value="Molybdenum cofactor-binding domain"/>
    <property type="match status" value="1"/>
</dbReference>
<dbReference type="InterPro" id="IPR008274">
    <property type="entry name" value="AldOxase/xan_DH_MoCoBD1"/>
</dbReference>
<dbReference type="Proteomes" id="UP001500908">
    <property type="component" value="Unassembled WGS sequence"/>
</dbReference>
<dbReference type="InterPro" id="IPR046867">
    <property type="entry name" value="AldOxase/xan_DH_MoCoBD2"/>
</dbReference>
<evidence type="ECO:0000256" key="1">
    <source>
        <dbReference type="ARBA" id="ARBA00022505"/>
    </source>
</evidence>
<feature type="domain" description="Aldehyde oxidase/xanthine dehydrogenase a/b hammerhead" evidence="3">
    <location>
        <begin position="18"/>
        <end position="129"/>
    </location>
</feature>
<dbReference type="Gene3D" id="3.30.365.10">
    <property type="entry name" value="Aldehyde oxidase/xanthine dehydrogenase, molybdopterin binding domain"/>
    <property type="match status" value="4"/>
</dbReference>
<protein>
    <submittedName>
        <fullName evidence="4">Xanthine dehydrogenase family protein molybdopterin-binding subunit</fullName>
    </submittedName>
</protein>
<keyword evidence="1" id="KW-0500">Molybdenum</keyword>
<dbReference type="Pfam" id="PF01315">
    <property type="entry name" value="Ald_Xan_dh_C"/>
    <property type="match status" value="1"/>
</dbReference>
<organism evidence="4 5">
    <name type="scientific">Salinactinospora qingdaonensis</name>
    <dbReference type="NCBI Taxonomy" id="702744"/>
    <lineage>
        <taxon>Bacteria</taxon>
        <taxon>Bacillati</taxon>
        <taxon>Actinomycetota</taxon>
        <taxon>Actinomycetes</taxon>
        <taxon>Streptosporangiales</taxon>
        <taxon>Nocardiopsidaceae</taxon>
        <taxon>Salinactinospora</taxon>
    </lineage>
</organism>
<reference evidence="5" key="1">
    <citation type="journal article" date="2019" name="Int. J. Syst. Evol. Microbiol.">
        <title>The Global Catalogue of Microorganisms (GCM) 10K type strain sequencing project: providing services to taxonomists for standard genome sequencing and annotation.</title>
        <authorList>
            <consortium name="The Broad Institute Genomics Platform"/>
            <consortium name="The Broad Institute Genome Sequencing Center for Infectious Disease"/>
            <person name="Wu L."/>
            <person name="Ma J."/>
        </authorList>
    </citation>
    <scope>NUCLEOTIDE SEQUENCE [LARGE SCALE GENOMIC DNA]</scope>
    <source>
        <strain evidence="5">JCM 17137</strain>
    </source>
</reference>
<evidence type="ECO:0000259" key="3">
    <source>
        <dbReference type="SMART" id="SM01008"/>
    </source>
</evidence>
<name>A0ABP7FCR7_9ACTN</name>
<keyword evidence="2" id="KW-0560">Oxidoreductase</keyword>
<accession>A0ABP7FCR7</accession>
<dbReference type="InterPro" id="IPR016208">
    <property type="entry name" value="Ald_Oxase/xanthine_DH-like"/>
</dbReference>
<evidence type="ECO:0000313" key="5">
    <source>
        <dbReference type="Proteomes" id="UP001500908"/>
    </source>
</evidence>
<dbReference type="PANTHER" id="PTHR11908">
    <property type="entry name" value="XANTHINE DEHYDROGENASE"/>
    <property type="match status" value="1"/>
</dbReference>
<dbReference type="InterPro" id="IPR036856">
    <property type="entry name" value="Ald_Oxase/Xan_DH_a/b_sf"/>
</dbReference>
<gene>
    <name evidence="4" type="ORF">GCM10022402_13090</name>
</gene>